<dbReference type="CDD" id="cd00130">
    <property type="entry name" value="PAS"/>
    <property type="match status" value="1"/>
</dbReference>
<evidence type="ECO:0000256" key="7">
    <source>
        <dbReference type="ARBA" id="ARBA00022741"/>
    </source>
</evidence>
<evidence type="ECO:0000256" key="10">
    <source>
        <dbReference type="ARBA" id="ARBA00022989"/>
    </source>
</evidence>
<dbReference type="InterPro" id="IPR050351">
    <property type="entry name" value="BphY/WalK/GraS-like"/>
</dbReference>
<dbReference type="InterPro" id="IPR013656">
    <property type="entry name" value="PAS_4"/>
</dbReference>
<feature type="domain" description="HAMP" evidence="17">
    <location>
        <begin position="181"/>
        <end position="233"/>
    </location>
</feature>
<dbReference type="Pfam" id="PF00512">
    <property type="entry name" value="HisKA"/>
    <property type="match status" value="1"/>
</dbReference>
<keyword evidence="10 13" id="KW-1133">Transmembrane helix</keyword>
<dbReference type="EMBL" id="VBAJ01000033">
    <property type="protein sequence ID" value="TMJ09878.1"/>
    <property type="molecule type" value="Genomic_DNA"/>
</dbReference>
<name>A0A537LPE0_9BACT</name>
<dbReference type="InterPro" id="IPR003661">
    <property type="entry name" value="HisK_dim/P_dom"/>
</dbReference>
<dbReference type="FunFam" id="3.30.565.10:FF:000006">
    <property type="entry name" value="Sensor histidine kinase WalK"/>
    <property type="match status" value="1"/>
</dbReference>
<proteinExistence type="predicted"/>
<feature type="transmembrane region" description="Helical" evidence="13">
    <location>
        <begin position="38"/>
        <end position="54"/>
    </location>
</feature>
<dbReference type="Gene3D" id="1.10.287.130">
    <property type="match status" value="1"/>
</dbReference>
<reference evidence="18 19" key="1">
    <citation type="journal article" date="2019" name="Nat. Microbiol.">
        <title>Mediterranean grassland soil C-N compound turnover is dependent on rainfall and depth, and is mediated by genomically divergent microorganisms.</title>
        <authorList>
            <person name="Diamond S."/>
            <person name="Andeer P.F."/>
            <person name="Li Z."/>
            <person name="Crits-Christoph A."/>
            <person name="Burstein D."/>
            <person name="Anantharaman K."/>
            <person name="Lane K.R."/>
            <person name="Thomas B.C."/>
            <person name="Pan C."/>
            <person name="Northen T.R."/>
            <person name="Banfield J.F."/>
        </authorList>
    </citation>
    <scope>NUCLEOTIDE SEQUENCE [LARGE SCALE GENOMIC DNA]</scope>
    <source>
        <strain evidence="18">NP_2</strain>
    </source>
</reference>
<dbReference type="Gene3D" id="3.30.450.20">
    <property type="entry name" value="PAS domain"/>
    <property type="match status" value="1"/>
</dbReference>
<evidence type="ECO:0000313" key="18">
    <source>
        <dbReference type="EMBL" id="TMJ09878.1"/>
    </source>
</evidence>
<dbReference type="GO" id="GO:0030295">
    <property type="term" value="F:protein kinase activator activity"/>
    <property type="evidence" value="ECO:0007669"/>
    <property type="project" value="TreeGrafter"/>
</dbReference>
<dbReference type="SUPFAM" id="SSF158472">
    <property type="entry name" value="HAMP domain-like"/>
    <property type="match status" value="1"/>
</dbReference>
<dbReference type="PROSITE" id="PS50112">
    <property type="entry name" value="PAS"/>
    <property type="match status" value="1"/>
</dbReference>
<dbReference type="GO" id="GO:0000156">
    <property type="term" value="F:phosphorelay response regulator activity"/>
    <property type="evidence" value="ECO:0007669"/>
    <property type="project" value="TreeGrafter"/>
</dbReference>
<keyword evidence="9" id="KW-0067">ATP-binding</keyword>
<protein>
    <recommendedName>
        <fullName evidence="3">histidine kinase</fullName>
        <ecNumber evidence="3">2.7.13.3</ecNumber>
    </recommendedName>
</protein>
<dbReference type="CDD" id="cd00075">
    <property type="entry name" value="HATPase"/>
    <property type="match status" value="1"/>
</dbReference>
<keyword evidence="6 13" id="KW-0812">Transmembrane</keyword>
<dbReference type="Gene3D" id="6.10.340.10">
    <property type="match status" value="1"/>
</dbReference>
<feature type="transmembrane region" description="Helical" evidence="13">
    <location>
        <begin position="160"/>
        <end position="179"/>
    </location>
</feature>
<feature type="domain" description="PAC" evidence="16">
    <location>
        <begin position="301"/>
        <end position="358"/>
    </location>
</feature>
<evidence type="ECO:0000256" key="11">
    <source>
        <dbReference type="ARBA" id="ARBA00023012"/>
    </source>
</evidence>
<dbReference type="AlphaFoldDB" id="A0A537LPE0"/>
<dbReference type="SMART" id="SM00388">
    <property type="entry name" value="HisKA"/>
    <property type="match status" value="1"/>
</dbReference>
<evidence type="ECO:0000256" key="1">
    <source>
        <dbReference type="ARBA" id="ARBA00000085"/>
    </source>
</evidence>
<evidence type="ECO:0000259" key="16">
    <source>
        <dbReference type="PROSITE" id="PS50113"/>
    </source>
</evidence>
<dbReference type="SUPFAM" id="SSF55874">
    <property type="entry name" value="ATPase domain of HSP90 chaperone/DNA topoisomerase II/histidine kinase"/>
    <property type="match status" value="1"/>
</dbReference>
<dbReference type="Pfam" id="PF02518">
    <property type="entry name" value="HATPase_c"/>
    <property type="match status" value="1"/>
</dbReference>
<keyword evidence="8 18" id="KW-0418">Kinase</keyword>
<evidence type="ECO:0000313" key="19">
    <source>
        <dbReference type="Proteomes" id="UP000318661"/>
    </source>
</evidence>
<accession>A0A537LPE0</accession>
<dbReference type="PANTHER" id="PTHR42878:SF7">
    <property type="entry name" value="SENSOR HISTIDINE KINASE GLRK"/>
    <property type="match status" value="1"/>
</dbReference>
<feature type="transmembrane region" description="Helical" evidence="13">
    <location>
        <begin position="12"/>
        <end position="32"/>
    </location>
</feature>
<evidence type="ECO:0000259" key="15">
    <source>
        <dbReference type="PROSITE" id="PS50112"/>
    </source>
</evidence>
<sequence>MRSIRWKLTSSYLLLVVLVLVIVTAYVTQALHRSYVSTYAYVVATQAKVISLMMREYAGKRNLAELQPMAQTLKWRKEAIIALIDATGRSTGPDAAASPELEKAFAGEESQAVRFDPATGETRVFAAAPILGPDNRIAGVVQVSAPEAWVWRQLRRMAPALGTASLLGLVAAFIVGMRLSRRITRPLEELGHAAERISTGDFASRAPVDETAELERLGRTFNRMTDRLQQTIAEITTERKKLEAIVSGMTDAVVATDRHGTLMLLNRAAADLLRADPAGALGRPARETIQGDRLPAMLEDATASGRITAEELPPGSVGDRVVEVHCAPYRDDQGEVIGAVAVLRDVTELRHSERLRRELTANVSHELRTPLTSIKGFTETLLDGAVRDEATSRRFLTIISSEADRLVKLVDDLLDLSQLESKRVTLDLRRVNVAALVAHTVDKLQPLAQGSGLLLEQAAPPEVWVTADRDRLEQVLTNLIDNALKYTPTGGRVDVRVAQADREVEISVSDTGKGIGPADLPHVFERFYRADRSRTRGSGGTGLGLAIARHIVEAHGGRIRVDSLLDEGTTFLFTIPQNG</sequence>
<dbReference type="InterPro" id="IPR000014">
    <property type="entry name" value="PAS"/>
</dbReference>
<dbReference type="PANTHER" id="PTHR42878">
    <property type="entry name" value="TWO-COMPONENT HISTIDINE KINASE"/>
    <property type="match status" value="1"/>
</dbReference>
<evidence type="ECO:0000256" key="13">
    <source>
        <dbReference type="SAM" id="Phobius"/>
    </source>
</evidence>
<keyword evidence="7" id="KW-0547">Nucleotide-binding</keyword>
<evidence type="ECO:0000259" key="17">
    <source>
        <dbReference type="PROSITE" id="PS50885"/>
    </source>
</evidence>
<keyword evidence="5" id="KW-0808">Transferase</keyword>
<dbReference type="NCBIfam" id="TIGR00229">
    <property type="entry name" value="sensory_box"/>
    <property type="match status" value="1"/>
</dbReference>
<evidence type="ECO:0000256" key="5">
    <source>
        <dbReference type="ARBA" id="ARBA00022679"/>
    </source>
</evidence>
<dbReference type="InterPro" id="IPR003660">
    <property type="entry name" value="HAMP_dom"/>
</dbReference>
<dbReference type="SMART" id="SM00387">
    <property type="entry name" value="HATPase_c"/>
    <property type="match status" value="1"/>
</dbReference>
<dbReference type="GO" id="GO:0016020">
    <property type="term" value="C:membrane"/>
    <property type="evidence" value="ECO:0007669"/>
    <property type="project" value="UniProtKB-SubCell"/>
</dbReference>
<keyword evidence="4" id="KW-0597">Phosphoprotein</keyword>
<evidence type="ECO:0000256" key="4">
    <source>
        <dbReference type="ARBA" id="ARBA00022553"/>
    </source>
</evidence>
<dbReference type="PROSITE" id="PS50885">
    <property type="entry name" value="HAMP"/>
    <property type="match status" value="1"/>
</dbReference>
<dbReference type="Proteomes" id="UP000318661">
    <property type="component" value="Unassembled WGS sequence"/>
</dbReference>
<evidence type="ECO:0000256" key="6">
    <source>
        <dbReference type="ARBA" id="ARBA00022692"/>
    </source>
</evidence>
<evidence type="ECO:0000256" key="3">
    <source>
        <dbReference type="ARBA" id="ARBA00012438"/>
    </source>
</evidence>
<comment type="subcellular location">
    <subcellularLocation>
        <location evidence="2">Membrane</location>
        <topology evidence="2">Multi-pass membrane protein</topology>
    </subcellularLocation>
</comment>
<dbReference type="InterPro" id="IPR035965">
    <property type="entry name" value="PAS-like_dom_sf"/>
</dbReference>
<dbReference type="Pfam" id="PF08448">
    <property type="entry name" value="PAS_4"/>
    <property type="match status" value="1"/>
</dbReference>
<dbReference type="PRINTS" id="PR00344">
    <property type="entry name" value="BCTRLSENSOR"/>
</dbReference>
<dbReference type="InterPro" id="IPR005467">
    <property type="entry name" value="His_kinase_dom"/>
</dbReference>
<dbReference type="GO" id="GO:0000155">
    <property type="term" value="F:phosphorelay sensor kinase activity"/>
    <property type="evidence" value="ECO:0007669"/>
    <property type="project" value="InterPro"/>
</dbReference>
<feature type="domain" description="Histidine kinase" evidence="14">
    <location>
        <begin position="362"/>
        <end position="579"/>
    </location>
</feature>
<dbReference type="SMART" id="SM00304">
    <property type="entry name" value="HAMP"/>
    <property type="match status" value="1"/>
</dbReference>
<dbReference type="InterPro" id="IPR004358">
    <property type="entry name" value="Sig_transdc_His_kin-like_C"/>
</dbReference>
<keyword evidence="12 13" id="KW-0472">Membrane</keyword>
<dbReference type="InterPro" id="IPR000700">
    <property type="entry name" value="PAS-assoc_C"/>
</dbReference>
<dbReference type="PROSITE" id="PS50113">
    <property type="entry name" value="PAC"/>
    <property type="match status" value="1"/>
</dbReference>
<dbReference type="SUPFAM" id="SSF47384">
    <property type="entry name" value="Homodimeric domain of signal transducing histidine kinase"/>
    <property type="match status" value="1"/>
</dbReference>
<dbReference type="GO" id="GO:0007234">
    <property type="term" value="P:osmosensory signaling via phosphorelay pathway"/>
    <property type="evidence" value="ECO:0007669"/>
    <property type="project" value="TreeGrafter"/>
</dbReference>
<dbReference type="InterPro" id="IPR036097">
    <property type="entry name" value="HisK_dim/P_sf"/>
</dbReference>
<comment type="catalytic activity">
    <reaction evidence="1">
        <text>ATP + protein L-histidine = ADP + protein N-phospho-L-histidine.</text>
        <dbReference type="EC" id="2.7.13.3"/>
    </reaction>
</comment>
<dbReference type="InterPro" id="IPR036890">
    <property type="entry name" value="HATPase_C_sf"/>
</dbReference>
<dbReference type="CDD" id="cd06225">
    <property type="entry name" value="HAMP"/>
    <property type="match status" value="1"/>
</dbReference>
<dbReference type="Gene3D" id="3.30.565.10">
    <property type="entry name" value="Histidine kinase-like ATPase, C-terminal domain"/>
    <property type="match status" value="1"/>
</dbReference>
<evidence type="ECO:0000256" key="9">
    <source>
        <dbReference type="ARBA" id="ARBA00022840"/>
    </source>
</evidence>
<dbReference type="GO" id="GO:0005524">
    <property type="term" value="F:ATP binding"/>
    <property type="evidence" value="ECO:0007669"/>
    <property type="project" value="UniProtKB-KW"/>
</dbReference>
<keyword evidence="11" id="KW-0902">Two-component regulatory system</keyword>
<dbReference type="Pfam" id="PF00672">
    <property type="entry name" value="HAMP"/>
    <property type="match status" value="1"/>
</dbReference>
<evidence type="ECO:0000256" key="8">
    <source>
        <dbReference type="ARBA" id="ARBA00022777"/>
    </source>
</evidence>
<evidence type="ECO:0000256" key="2">
    <source>
        <dbReference type="ARBA" id="ARBA00004141"/>
    </source>
</evidence>
<gene>
    <name evidence="18" type="ORF">E6G99_01985</name>
</gene>
<comment type="caution">
    <text evidence="18">The sequence shown here is derived from an EMBL/GenBank/DDBJ whole genome shotgun (WGS) entry which is preliminary data.</text>
</comment>
<dbReference type="InterPro" id="IPR003594">
    <property type="entry name" value="HATPase_dom"/>
</dbReference>
<feature type="domain" description="PAS" evidence="15">
    <location>
        <begin position="238"/>
        <end position="283"/>
    </location>
</feature>
<dbReference type="EC" id="2.7.13.3" evidence="3"/>
<dbReference type="SMART" id="SM00091">
    <property type="entry name" value="PAS"/>
    <property type="match status" value="1"/>
</dbReference>
<dbReference type="CDD" id="cd00082">
    <property type="entry name" value="HisKA"/>
    <property type="match status" value="1"/>
</dbReference>
<dbReference type="PROSITE" id="PS50109">
    <property type="entry name" value="HIS_KIN"/>
    <property type="match status" value="1"/>
</dbReference>
<dbReference type="FunFam" id="1.10.287.130:FF:000001">
    <property type="entry name" value="Two-component sensor histidine kinase"/>
    <property type="match status" value="1"/>
</dbReference>
<evidence type="ECO:0000259" key="14">
    <source>
        <dbReference type="PROSITE" id="PS50109"/>
    </source>
</evidence>
<evidence type="ECO:0000256" key="12">
    <source>
        <dbReference type="ARBA" id="ARBA00023136"/>
    </source>
</evidence>
<dbReference type="SUPFAM" id="SSF55785">
    <property type="entry name" value="PYP-like sensor domain (PAS domain)"/>
    <property type="match status" value="1"/>
</dbReference>
<organism evidence="18 19">
    <name type="scientific">Candidatus Segetimicrobium genomatis</name>
    <dbReference type="NCBI Taxonomy" id="2569760"/>
    <lineage>
        <taxon>Bacteria</taxon>
        <taxon>Bacillati</taxon>
        <taxon>Candidatus Sysuimicrobiota</taxon>
        <taxon>Candidatus Sysuimicrobiia</taxon>
        <taxon>Candidatus Sysuimicrobiales</taxon>
        <taxon>Candidatus Segetimicrobiaceae</taxon>
        <taxon>Candidatus Segetimicrobium</taxon>
    </lineage>
</organism>